<feature type="compositionally biased region" description="Low complexity" evidence="5">
    <location>
        <begin position="130"/>
        <end position="144"/>
    </location>
</feature>
<dbReference type="RefSeq" id="XP_012937590.1">
    <property type="nucleotide sequence ID" value="XM_013082136.2"/>
</dbReference>
<feature type="compositionally biased region" description="Polar residues" evidence="5">
    <location>
        <begin position="157"/>
        <end position="170"/>
    </location>
</feature>
<evidence type="ECO:0000313" key="10">
    <source>
        <dbReference type="RefSeq" id="XP_012937590.1"/>
    </source>
</evidence>
<keyword evidence="3 6" id="KW-1133">Transmembrane helix</keyword>
<reference evidence="10" key="1">
    <citation type="submission" date="2025-08" db="UniProtKB">
        <authorList>
            <consortium name="RefSeq"/>
        </authorList>
    </citation>
    <scope>IDENTIFICATION</scope>
</reference>
<feature type="transmembrane region" description="Helical" evidence="6">
    <location>
        <begin position="430"/>
        <end position="455"/>
    </location>
</feature>
<dbReference type="Pfam" id="PF06459">
    <property type="entry name" value="RR_TM4-6"/>
    <property type="match status" value="1"/>
</dbReference>
<evidence type="ECO:0000259" key="7">
    <source>
        <dbReference type="Pfam" id="PF00520"/>
    </source>
</evidence>
<evidence type="ECO:0000256" key="6">
    <source>
        <dbReference type="SAM" id="Phobius"/>
    </source>
</evidence>
<keyword evidence="10" id="KW-0675">Receptor</keyword>
<protein>
    <submittedName>
        <fullName evidence="10">Ryanodine receptor</fullName>
    </submittedName>
</protein>
<feature type="domain" description="Ryanodine Receptor TM 4-6" evidence="8">
    <location>
        <begin position="117"/>
        <end position="316"/>
    </location>
</feature>
<dbReference type="Gene3D" id="1.10.287.70">
    <property type="match status" value="1"/>
</dbReference>
<evidence type="ECO:0000256" key="4">
    <source>
        <dbReference type="ARBA" id="ARBA00023136"/>
    </source>
</evidence>
<proteinExistence type="predicted"/>
<evidence type="ECO:0000259" key="8">
    <source>
        <dbReference type="Pfam" id="PF06459"/>
    </source>
</evidence>
<feature type="transmembrane region" description="Helical" evidence="6">
    <location>
        <begin position="217"/>
        <end position="235"/>
    </location>
</feature>
<keyword evidence="9" id="KW-1185">Reference proteome</keyword>
<feature type="transmembrane region" description="Helical" evidence="6">
    <location>
        <begin position="27"/>
        <end position="47"/>
    </location>
</feature>
<name>A0ABM0ZZ97_APLCA</name>
<keyword evidence="4 6" id="KW-0472">Membrane</keyword>
<accession>A0ABM0ZZ97</accession>
<sequence length="678" mass="77532">MKHTYQTFKAMTYWQLLLAAFKMNFRLAWFLITLIFHVSWTLTKFVINMMMGEKELEVKPEPEPVGPPRPMALPMGPISVSPPPSPAQPAGVDGVVPPMEMDASPTITLGGAETEEQQQHKMDPVANGVSSSSSTDPSTTSVTSEKQQTEVREGQQMPGTANGVGSITPSPSEPDLRRASTSKEPTSKHEEEPAAEGHEFEYGKYILSLFARNFYNFKYLALLLAFFINVVLLFFKVSKLTEESGADESAGEDLMSNLTAALGGGEEEEEELNELVIIEEDFYYLNPIIRSLALLHSLVAFSMLVAYYCLKVPLVIFKREKELARLLEFEGLYIVEQPGDDDVKAQWDKLVLSTQSFPESYWDKFVKKKVRTRYAEQYDFDAISSLLGMDQGHVMSSEAEKSRFVPAFLSNVDLQYQLWKWGVIITDNSFLYLLWYFFFSILGNFNFFFFAAHLLDVAIGFKTLRTILQSVTHNGKQLVLTVMLTCVVVYIYTVVAFNFFRKFYVKEEDGQVDYKCHDMATCFVYHLHTGVRAGGGIGDEIEPADGDNKEVYRILFDITFFFFVIVILLAIIQGLIIDAFGELRDQLEQVKEDMESKCFICGIGKDYFDKVPHGFEIHVKNEHNFANYMFFIMHLINKPDTEYTGQETYVYEMYQNRCWDFFPVGECFRKQYEDEDSR</sequence>
<feature type="compositionally biased region" description="Basic and acidic residues" evidence="5">
    <location>
        <begin position="185"/>
        <end position="196"/>
    </location>
</feature>
<feature type="transmembrane region" description="Helical" evidence="6">
    <location>
        <begin position="554"/>
        <end position="576"/>
    </location>
</feature>
<evidence type="ECO:0000256" key="2">
    <source>
        <dbReference type="ARBA" id="ARBA00022692"/>
    </source>
</evidence>
<comment type="subcellular location">
    <subcellularLocation>
        <location evidence="1">Membrane</location>
        <topology evidence="1">Multi-pass membrane protein</topology>
    </subcellularLocation>
</comment>
<dbReference type="InterPro" id="IPR005821">
    <property type="entry name" value="Ion_trans_dom"/>
</dbReference>
<dbReference type="Proteomes" id="UP000694888">
    <property type="component" value="Unplaced"/>
</dbReference>
<evidence type="ECO:0000256" key="1">
    <source>
        <dbReference type="ARBA" id="ARBA00004141"/>
    </source>
</evidence>
<feature type="transmembrane region" description="Helical" evidence="6">
    <location>
        <begin position="478"/>
        <end position="500"/>
    </location>
</feature>
<evidence type="ECO:0000256" key="3">
    <source>
        <dbReference type="ARBA" id="ARBA00022989"/>
    </source>
</evidence>
<dbReference type="GeneID" id="101861725"/>
<feature type="domain" description="Ion transport" evidence="7">
    <location>
        <begin position="432"/>
        <end position="586"/>
    </location>
</feature>
<dbReference type="PANTHER" id="PTHR46399">
    <property type="entry name" value="B30.2/SPRY DOMAIN-CONTAINING PROTEIN"/>
    <property type="match status" value="1"/>
</dbReference>
<keyword evidence="2 6" id="KW-0812">Transmembrane</keyword>
<dbReference type="InterPro" id="IPR009460">
    <property type="entry name" value="Ryanrecept_TM4-6"/>
</dbReference>
<dbReference type="InterPro" id="IPR015925">
    <property type="entry name" value="Ryanodine_IP3_receptor"/>
</dbReference>
<dbReference type="PANTHER" id="PTHR46399:SF8">
    <property type="entry name" value="B30.2_SPRY DOMAIN-CONTAINING PROTEIN"/>
    <property type="match status" value="1"/>
</dbReference>
<evidence type="ECO:0000313" key="9">
    <source>
        <dbReference type="Proteomes" id="UP000694888"/>
    </source>
</evidence>
<feature type="transmembrane region" description="Helical" evidence="6">
    <location>
        <begin position="288"/>
        <end position="310"/>
    </location>
</feature>
<feature type="region of interest" description="Disordered" evidence="5">
    <location>
        <begin position="78"/>
        <end position="196"/>
    </location>
</feature>
<dbReference type="Pfam" id="PF00520">
    <property type="entry name" value="Ion_trans"/>
    <property type="match status" value="1"/>
</dbReference>
<evidence type="ECO:0000256" key="5">
    <source>
        <dbReference type="SAM" id="MobiDB-lite"/>
    </source>
</evidence>
<organism evidence="9 10">
    <name type="scientific">Aplysia californica</name>
    <name type="common">California sea hare</name>
    <dbReference type="NCBI Taxonomy" id="6500"/>
    <lineage>
        <taxon>Eukaryota</taxon>
        <taxon>Metazoa</taxon>
        <taxon>Spiralia</taxon>
        <taxon>Lophotrochozoa</taxon>
        <taxon>Mollusca</taxon>
        <taxon>Gastropoda</taxon>
        <taxon>Heterobranchia</taxon>
        <taxon>Euthyneura</taxon>
        <taxon>Tectipleura</taxon>
        <taxon>Aplysiida</taxon>
        <taxon>Aplysioidea</taxon>
        <taxon>Aplysiidae</taxon>
        <taxon>Aplysia</taxon>
    </lineage>
</organism>
<gene>
    <name evidence="10" type="primary">LOC101861725</name>
</gene>